<feature type="domain" description="Terminase large subunit gp17-like C-terminal" evidence="2">
    <location>
        <begin position="295"/>
        <end position="440"/>
    </location>
</feature>
<dbReference type="STRING" id="243230.DR_A0094"/>
<dbReference type="Pfam" id="PF17289">
    <property type="entry name" value="Terminase_6C"/>
    <property type="match status" value="1"/>
</dbReference>
<dbReference type="InterPro" id="IPR027417">
    <property type="entry name" value="P-loop_NTPase"/>
</dbReference>
<dbReference type="PATRIC" id="fig|243230.17.peg.2979"/>
<sequence>MSAAQRGYFLAYQVAWLNDDSRLKIAEKSRRIGWTYTQAYEDVRDAAKEGGMDVWFSSADLTAAREYIRYVQMWARILNVVATDLGEVVLEGSGESAIKAFVVAFANGKRITALSSNPKGFRSKGGKVVLDEFAFHEDADELWRAAAPSVLWGYPIRVFSSHNGKDCRFYQMVQEAQQADSKWTLHSVTIVDAIRDGLVERIMNLDRPATAAEVEAFLAECRAIAGDDETFQQEFMCNPLDGTAAYISHALFDANVAAEVPDPIVILGSEIHDIPLPDYRPALQFKRAGGQLYLGVDIGRKRDLTVLWVWEKVGDTLWTRAVVELHIVKFRYQFRWLEHLLPMTTHAEMDETGLGAQLAEDAEEDFGSEKVTKVTFNEKEKKDLAVGFKNALEDSSLRLPGTAVVRADFKKIRRTVSPSGNVLFKGERDADGHADRFWAAALGRRASTRVVGGGIITL</sequence>
<dbReference type="EMBL" id="AE001825">
    <property type="protein sequence ID" value="AAF12242.1"/>
    <property type="molecule type" value="Genomic_DNA"/>
</dbReference>
<evidence type="ECO:0000313" key="3">
    <source>
        <dbReference type="EMBL" id="AAF12242.1"/>
    </source>
</evidence>
<accession>Q9RZ60</accession>
<dbReference type="Gene3D" id="3.40.50.300">
    <property type="entry name" value="P-loop containing nucleotide triphosphate hydrolases"/>
    <property type="match status" value="1"/>
</dbReference>
<dbReference type="InParanoid" id="Q9RZ60"/>
<protein>
    <recommendedName>
        <fullName evidence="2">Terminase large subunit gp17-like C-terminal domain-containing protein</fullName>
    </recommendedName>
</protein>
<reference evidence="3 4" key="1">
    <citation type="journal article" date="1999" name="Science">
        <title>Genome sequence of the radioresistant bacterium Deinococcus radiodurans R1.</title>
        <authorList>
            <person name="White O."/>
            <person name="Eisen J.A."/>
            <person name="Heidelberg J.F."/>
            <person name="Hickey E.K."/>
            <person name="Peterson J.D."/>
            <person name="Dodson R.J."/>
            <person name="Haft D.H."/>
            <person name="Gwinn M.L."/>
            <person name="Nelson W.C."/>
            <person name="Richardson D.L."/>
            <person name="Moffat K.S."/>
            <person name="Qin H."/>
            <person name="Jiang L."/>
            <person name="Pamphile W."/>
            <person name="Crosby M."/>
            <person name="Shen M."/>
            <person name="Vamathevan J.J."/>
            <person name="Lam P."/>
            <person name="McDonald L."/>
            <person name="Utterback T."/>
            <person name="Zalewski C."/>
            <person name="Makarova K.S."/>
            <person name="Aravind L."/>
            <person name="Daly M.J."/>
            <person name="Minton K.W."/>
            <person name="Fleischmann R.D."/>
            <person name="Ketchum K.A."/>
            <person name="Nelson K.E."/>
            <person name="Salzberg S."/>
            <person name="Smith H.O."/>
            <person name="Venter J.C."/>
            <person name="Fraser C.M."/>
        </authorList>
    </citation>
    <scope>NUCLEOTIDE SEQUENCE [LARGE SCALE GENOMIC DNA]</scope>
    <source>
        <strain evidence="4">ATCC 13939 / DSM 20539 / JCM 16871 / LMG 4051 / NBRC 15346 / NCIMB 9279 / R1 / VKM B-1422</strain>
    </source>
</reference>
<organism evidence="3 4">
    <name type="scientific">Deinococcus radiodurans (strain ATCC 13939 / DSM 20539 / JCM 16871 / CCUG 27074 / LMG 4051 / NBRC 15346 / NCIMB 9279 / VKM B-1422 / R1)</name>
    <dbReference type="NCBI Taxonomy" id="243230"/>
    <lineage>
        <taxon>Bacteria</taxon>
        <taxon>Thermotogati</taxon>
        <taxon>Deinococcota</taxon>
        <taxon>Deinococci</taxon>
        <taxon>Deinococcales</taxon>
        <taxon>Deinococcaceae</taxon>
        <taxon>Deinococcus</taxon>
    </lineage>
</organism>
<gene>
    <name evidence="3" type="ordered locus">DR_A0094</name>
</gene>
<dbReference type="EnsemblBacteria" id="AAF12242">
    <property type="protein sequence ID" value="AAF12242"/>
    <property type="gene ID" value="DR_A0094"/>
</dbReference>
<evidence type="ECO:0000313" key="4">
    <source>
        <dbReference type="Proteomes" id="UP000002524"/>
    </source>
</evidence>
<dbReference type="eggNOG" id="COG4373">
    <property type="taxonomic scope" value="Bacteria"/>
</dbReference>
<name>Q9RZ60_DEIRA</name>
<dbReference type="HOGENOM" id="CLU_030701_0_0_0"/>
<dbReference type="InterPro" id="IPR012036">
    <property type="entry name" value="Phage_Mu_Gp28"/>
</dbReference>
<keyword evidence="1" id="KW-1188">Viral release from host cell</keyword>
<dbReference type="Proteomes" id="UP000002524">
    <property type="component" value="Chromosome 2"/>
</dbReference>
<evidence type="ECO:0000256" key="1">
    <source>
        <dbReference type="ARBA" id="ARBA00022612"/>
    </source>
</evidence>
<dbReference type="Pfam" id="PF03237">
    <property type="entry name" value="Terminase_6N"/>
    <property type="match status" value="1"/>
</dbReference>
<dbReference type="KEGG" id="dra:DR_A0094"/>
<keyword evidence="4" id="KW-1185">Reference proteome</keyword>
<dbReference type="PIR" id="H75603">
    <property type="entry name" value="H75603"/>
</dbReference>
<evidence type="ECO:0000259" key="2">
    <source>
        <dbReference type="Pfam" id="PF17289"/>
    </source>
</evidence>
<dbReference type="GeneID" id="69518988"/>
<dbReference type="Gene3D" id="3.30.420.240">
    <property type="match status" value="1"/>
</dbReference>
<dbReference type="RefSeq" id="WP_010889353.1">
    <property type="nucleotide sequence ID" value="NC_001264.1"/>
</dbReference>
<dbReference type="PaxDb" id="243230-DR_A0094"/>
<dbReference type="AlphaFoldDB" id="Q9RZ60"/>
<dbReference type="PIRSF" id="PIRSF007056">
    <property type="entry name" value="UCP007056"/>
    <property type="match status" value="1"/>
</dbReference>
<dbReference type="InterPro" id="IPR035421">
    <property type="entry name" value="Terminase_6C"/>
</dbReference>
<dbReference type="OrthoDB" id="9768556at2"/>
<proteinExistence type="predicted"/>